<evidence type="ECO:0000313" key="1">
    <source>
        <dbReference type="EMBL" id="VDO35087.1"/>
    </source>
</evidence>
<protein>
    <submittedName>
        <fullName evidence="3">Mobile element protein</fullName>
    </submittedName>
</protein>
<gene>
    <name evidence="1" type="ORF">HPLM_LOCUS8512</name>
</gene>
<dbReference type="WBParaSite" id="HPLM_0000852001-mRNA-1">
    <property type="protein sequence ID" value="HPLM_0000852001-mRNA-1"/>
    <property type="gene ID" value="HPLM_0000852001"/>
</dbReference>
<sequence length="68" mass="7671">MDQSFFSLTHTIGLGELGLHPVKETGEAMVMKLQELGYMASPKWIQALKIWAPVEPSKDLADFKCHRL</sequence>
<evidence type="ECO:0000313" key="2">
    <source>
        <dbReference type="Proteomes" id="UP000268014"/>
    </source>
</evidence>
<name>A0A0N4WD78_HAEPC</name>
<dbReference type="EMBL" id="UZAF01016879">
    <property type="protein sequence ID" value="VDO35087.1"/>
    <property type="molecule type" value="Genomic_DNA"/>
</dbReference>
<dbReference type="Proteomes" id="UP000268014">
    <property type="component" value="Unassembled WGS sequence"/>
</dbReference>
<organism evidence="3">
    <name type="scientific">Haemonchus placei</name>
    <name type="common">Barber's pole worm</name>
    <dbReference type="NCBI Taxonomy" id="6290"/>
    <lineage>
        <taxon>Eukaryota</taxon>
        <taxon>Metazoa</taxon>
        <taxon>Ecdysozoa</taxon>
        <taxon>Nematoda</taxon>
        <taxon>Chromadorea</taxon>
        <taxon>Rhabditida</taxon>
        <taxon>Rhabditina</taxon>
        <taxon>Rhabditomorpha</taxon>
        <taxon>Strongyloidea</taxon>
        <taxon>Trichostrongylidae</taxon>
        <taxon>Haemonchus</taxon>
    </lineage>
</organism>
<proteinExistence type="predicted"/>
<keyword evidence="2" id="KW-1185">Reference proteome</keyword>
<reference evidence="1 2" key="2">
    <citation type="submission" date="2018-11" db="EMBL/GenBank/DDBJ databases">
        <authorList>
            <consortium name="Pathogen Informatics"/>
        </authorList>
    </citation>
    <scope>NUCLEOTIDE SEQUENCE [LARGE SCALE GENOMIC DNA]</scope>
    <source>
        <strain evidence="1 2">MHpl1</strain>
    </source>
</reference>
<dbReference type="AlphaFoldDB" id="A0A0N4WD78"/>
<evidence type="ECO:0000313" key="3">
    <source>
        <dbReference type="WBParaSite" id="HPLM_0000852001-mRNA-1"/>
    </source>
</evidence>
<reference evidence="3" key="1">
    <citation type="submission" date="2017-02" db="UniProtKB">
        <authorList>
            <consortium name="WormBaseParasite"/>
        </authorList>
    </citation>
    <scope>IDENTIFICATION</scope>
</reference>
<accession>A0A0N4WD78</accession>